<dbReference type="EMBL" id="CAMXCT010000199">
    <property type="protein sequence ID" value="CAI3975363.1"/>
    <property type="molecule type" value="Genomic_DNA"/>
</dbReference>
<protein>
    <submittedName>
        <fullName evidence="1">Uncharacterized protein</fullName>
    </submittedName>
</protein>
<dbReference type="EMBL" id="CAMXCT020000199">
    <property type="protein sequence ID" value="CAL1128738.1"/>
    <property type="molecule type" value="Genomic_DNA"/>
</dbReference>
<evidence type="ECO:0000313" key="1">
    <source>
        <dbReference type="EMBL" id="CAI3975363.1"/>
    </source>
</evidence>
<dbReference type="Proteomes" id="UP001152797">
    <property type="component" value="Unassembled WGS sequence"/>
</dbReference>
<reference evidence="1" key="1">
    <citation type="submission" date="2022-10" db="EMBL/GenBank/DDBJ databases">
        <authorList>
            <person name="Chen Y."/>
            <person name="Dougan E. K."/>
            <person name="Chan C."/>
            <person name="Rhodes N."/>
            <person name="Thang M."/>
        </authorList>
    </citation>
    <scope>NUCLEOTIDE SEQUENCE</scope>
</reference>
<comment type="caution">
    <text evidence="1">The sequence shown here is derived from an EMBL/GenBank/DDBJ whole genome shotgun (WGS) entry which is preliminary data.</text>
</comment>
<name>A0A9P1FGI5_9DINO</name>
<dbReference type="EMBL" id="CAMXCT030000199">
    <property type="protein sequence ID" value="CAL4762675.1"/>
    <property type="molecule type" value="Genomic_DNA"/>
</dbReference>
<keyword evidence="3" id="KW-1185">Reference proteome</keyword>
<proteinExistence type="predicted"/>
<evidence type="ECO:0000313" key="2">
    <source>
        <dbReference type="EMBL" id="CAL1128738.1"/>
    </source>
</evidence>
<feature type="non-terminal residue" evidence="1">
    <location>
        <position position="121"/>
    </location>
</feature>
<sequence length="121" mass="14117">KRSRTTWSRFSPFRQISCTTQSVQIRGTFDNLAWVLPALKAKGYAILQLRNEDLPDLRKLYAQSREFFQCPSKYKETFKFFPIPGGYLTPYPGTYEVFELRRGLPKCPQELQQASRDGNDN</sequence>
<accession>A0A9P1FGI5</accession>
<reference evidence="2" key="2">
    <citation type="submission" date="2024-04" db="EMBL/GenBank/DDBJ databases">
        <authorList>
            <person name="Chen Y."/>
            <person name="Shah S."/>
            <person name="Dougan E. K."/>
            <person name="Thang M."/>
            <person name="Chan C."/>
        </authorList>
    </citation>
    <scope>NUCLEOTIDE SEQUENCE [LARGE SCALE GENOMIC DNA]</scope>
</reference>
<dbReference type="OrthoDB" id="21467at2759"/>
<evidence type="ECO:0000313" key="3">
    <source>
        <dbReference type="Proteomes" id="UP001152797"/>
    </source>
</evidence>
<organism evidence="1">
    <name type="scientific">Cladocopium goreaui</name>
    <dbReference type="NCBI Taxonomy" id="2562237"/>
    <lineage>
        <taxon>Eukaryota</taxon>
        <taxon>Sar</taxon>
        <taxon>Alveolata</taxon>
        <taxon>Dinophyceae</taxon>
        <taxon>Suessiales</taxon>
        <taxon>Symbiodiniaceae</taxon>
        <taxon>Cladocopium</taxon>
    </lineage>
</organism>
<dbReference type="AlphaFoldDB" id="A0A9P1FGI5"/>
<gene>
    <name evidence="1" type="ORF">C1SCF055_LOCUS3695</name>
</gene>